<accession>A0ABY6MST4</accession>
<dbReference type="InterPro" id="IPR041290">
    <property type="entry name" value="Tli4_C"/>
</dbReference>
<evidence type="ECO:0000259" key="2">
    <source>
        <dbReference type="Pfam" id="PF18443"/>
    </source>
</evidence>
<dbReference type="RefSeq" id="WP_264892831.1">
    <property type="nucleotide sequence ID" value="NZ_CP110257.1"/>
</dbReference>
<feature type="domain" description="Tle cognate immunity protein 4 N-terminal" evidence="2">
    <location>
        <begin position="17"/>
        <end position="166"/>
    </location>
</feature>
<evidence type="ECO:0000313" key="4">
    <source>
        <dbReference type="Proteomes" id="UP001163266"/>
    </source>
</evidence>
<dbReference type="InterPro" id="IPR040761">
    <property type="entry name" value="Tli4_N"/>
</dbReference>
<name>A0ABY6MST4_9BURK</name>
<protein>
    <submittedName>
        <fullName evidence="3">T6SS immunity protein Tli4 family protein</fullName>
    </submittedName>
</protein>
<evidence type="ECO:0000259" key="1">
    <source>
        <dbReference type="Pfam" id="PF18426"/>
    </source>
</evidence>
<proteinExistence type="predicted"/>
<sequence>MTAEEAQLIQSLTARMTTRCIGRHLIDLPEQFVLNPVQEAVIDEVHVEIRPLAKDRFELETHALLRKYRSQSLVGKSAGLPFVSREISLAGGVIVDRAEHDATSIRAGRTLEALWWDRGYAHRATIKAIDGTYPELQSDPYWREQGTEVPEKLATLRAVIARVRGRRDDEIPSEPGDGFAHGFWQGAQAPAAEFSINYHLQGTPDVYIHLRSVSGDARVARPDTGLMQRRAQIERQIQRSGAELLWLRPRVIHGKAYEESAGREPAHVTSARVPGHSAVLQTDQAVEGRSAPFFKMLMFNGHYIPSPPRSLEEQAKIPDLKRATLSEAQMLALWEAITATLRPRPGAL</sequence>
<organism evidence="3 4">
    <name type="scientific">Caldimonas aquatica</name>
    <dbReference type="NCBI Taxonomy" id="376175"/>
    <lineage>
        <taxon>Bacteria</taxon>
        <taxon>Pseudomonadati</taxon>
        <taxon>Pseudomonadota</taxon>
        <taxon>Betaproteobacteria</taxon>
        <taxon>Burkholderiales</taxon>
        <taxon>Sphaerotilaceae</taxon>
        <taxon>Caldimonas</taxon>
    </lineage>
</organism>
<dbReference type="Pfam" id="PF18443">
    <property type="entry name" value="Tli4_N"/>
    <property type="match status" value="1"/>
</dbReference>
<gene>
    <name evidence="3" type="ORF">OMP39_00300</name>
</gene>
<dbReference type="EMBL" id="CP110257">
    <property type="protein sequence ID" value="UZD55073.1"/>
    <property type="molecule type" value="Genomic_DNA"/>
</dbReference>
<keyword evidence="4" id="KW-1185">Reference proteome</keyword>
<feature type="domain" description="Tle cognate immunity protein 4 C-terminal" evidence="1">
    <location>
        <begin position="170"/>
        <end position="346"/>
    </location>
</feature>
<reference evidence="3" key="1">
    <citation type="submission" date="2022-10" db="EMBL/GenBank/DDBJ databases">
        <title>Complete genome sequence of Schlegelella aquatica LMG 23380.</title>
        <authorList>
            <person name="Musilova J."/>
            <person name="Kourilova X."/>
            <person name="Bezdicek M."/>
            <person name="Hermankova K."/>
            <person name="Obruca S."/>
            <person name="Sedlar K."/>
        </authorList>
    </citation>
    <scope>NUCLEOTIDE SEQUENCE</scope>
    <source>
        <strain evidence="3">LMG 23380</strain>
    </source>
</reference>
<evidence type="ECO:0000313" key="3">
    <source>
        <dbReference type="EMBL" id="UZD55073.1"/>
    </source>
</evidence>
<dbReference type="Pfam" id="PF18426">
    <property type="entry name" value="Tli4_C"/>
    <property type="match status" value="1"/>
</dbReference>
<dbReference type="Proteomes" id="UP001163266">
    <property type="component" value="Chromosome"/>
</dbReference>